<dbReference type="EMBL" id="QXMN01000017">
    <property type="protein sequence ID" value="RIX79077.1"/>
    <property type="molecule type" value="Genomic_DNA"/>
</dbReference>
<accession>A0A9X8D4B6</accession>
<reference evidence="1 2" key="1">
    <citation type="submission" date="2018-09" db="EMBL/GenBank/DDBJ databases">
        <title>Acidovorax cavernicola nov. sp. isolated from Gruta de las Maravillas (Aracena, Spain).</title>
        <authorList>
            <person name="Jurado V."/>
            <person name="Gutierrez-Patricio S."/>
            <person name="Gonzalez-Pimentel J.L."/>
            <person name="Miller A.Z."/>
            <person name="Laiz L."/>
            <person name="Saiz-Jimenez C."/>
        </authorList>
    </citation>
    <scope>NUCLEOTIDE SEQUENCE [LARGE SCALE GENOMIC DNA]</scope>
    <source>
        <strain evidence="1 2">1011MAR4D40.2</strain>
    </source>
</reference>
<protein>
    <recommendedName>
        <fullName evidence="3">ATP-grasp domain-containing protein</fullName>
    </recommendedName>
</protein>
<name>A0A9X8D4B6_9BURK</name>
<dbReference type="AlphaFoldDB" id="A0A9X8D4B6"/>
<gene>
    <name evidence="1" type="ORF">D3H34_15150</name>
</gene>
<evidence type="ECO:0000313" key="2">
    <source>
        <dbReference type="Proteomes" id="UP000265619"/>
    </source>
</evidence>
<keyword evidence="2" id="KW-1185">Reference proteome</keyword>
<dbReference type="SUPFAM" id="SSF56059">
    <property type="entry name" value="Glutathione synthetase ATP-binding domain-like"/>
    <property type="match status" value="1"/>
</dbReference>
<evidence type="ECO:0000313" key="1">
    <source>
        <dbReference type="EMBL" id="RIX79077.1"/>
    </source>
</evidence>
<sequence>MVMTVRDAPKQISFLLDMLTRWLFWPFPDRISFLVSYIAVTLNHFRALQDWAIKYQADVRLDMTTFQVNVQWRDVRFNLHPQFLNTTDDGLNYSSVLSPAATGFIGWLPYRPIQWPYSSNKLDFKRFLGEQGMKAPAIWPADARIDQDYVLKLPAGSFGQTVFGPYRQGFDARTLPEHLNRAGDGIFAEQFIAGRNVKVWYWGGVPFHFHVHPYPSVQGDGMRSIEELISRRLGRLDGLVPENQDKPWIVSSLAYQGLGLPDILPEGREAWIEYRYGRRYAPDPMQPQSDDMMAKLSASALEQVAAVGALLHDELVKTLRVPVLFALDAVLDSEDQIWWLEANSNPILPPSGYPLILSTLFEIDEAQSDAPPRHLAAGTV</sequence>
<organism evidence="1 2">
    <name type="scientific">Acidovorax cavernicola</name>
    <dbReference type="NCBI Taxonomy" id="1675792"/>
    <lineage>
        <taxon>Bacteria</taxon>
        <taxon>Pseudomonadati</taxon>
        <taxon>Pseudomonadota</taxon>
        <taxon>Betaproteobacteria</taxon>
        <taxon>Burkholderiales</taxon>
        <taxon>Comamonadaceae</taxon>
        <taxon>Acidovorax</taxon>
    </lineage>
</organism>
<comment type="caution">
    <text evidence="1">The sequence shown here is derived from an EMBL/GenBank/DDBJ whole genome shotgun (WGS) entry which is preliminary data.</text>
</comment>
<evidence type="ECO:0008006" key="3">
    <source>
        <dbReference type="Google" id="ProtNLM"/>
    </source>
</evidence>
<proteinExistence type="predicted"/>
<dbReference type="Proteomes" id="UP000265619">
    <property type="component" value="Unassembled WGS sequence"/>
</dbReference>